<organism evidence="3 4">
    <name type="scientific">Alicyclobacillus acidoterrestris (strain ATCC 49025 / DSM 3922 / CIP 106132 / NCIMB 13137 / GD3B)</name>
    <dbReference type="NCBI Taxonomy" id="1356854"/>
    <lineage>
        <taxon>Bacteria</taxon>
        <taxon>Bacillati</taxon>
        <taxon>Bacillota</taxon>
        <taxon>Bacilli</taxon>
        <taxon>Bacillales</taxon>
        <taxon>Alicyclobacillaceae</taxon>
        <taxon>Alicyclobacillus</taxon>
    </lineage>
</organism>
<evidence type="ECO:0000259" key="2">
    <source>
        <dbReference type="Pfam" id="PF04167"/>
    </source>
</evidence>
<dbReference type="InterPro" id="IPR050212">
    <property type="entry name" value="Ntdp-like"/>
</dbReference>
<feature type="domain" description="DUF402" evidence="2">
    <location>
        <begin position="9"/>
        <end position="140"/>
    </location>
</feature>
<name>T0BR35_ALIAG</name>
<proteinExistence type="predicted"/>
<dbReference type="STRING" id="1356854.N007_01255"/>
<dbReference type="eggNOG" id="COG3557">
    <property type="taxonomic scope" value="Bacteria"/>
</dbReference>
<evidence type="ECO:0000313" key="3">
    <source>
        <dbReference type="EMBL" id="UNO49789.1"/>
    </source>
</evidence>
<dbReference type="GO" id="GO:0016787">
    <property type="term" value="F:hydrolase activity"/>
    <property type="evidence" value="ECO:0007669"/>
    <property type="project" value="UniProtKB-KW"/>
</dbReference>
<dbReference type="PANTHER" id="PTHR39159">
    <property type="match status" value="1"/>
</dbReference>
<dbReference type="SUPFAM" id="SSF159234">
    <property type="entry name" value="FomD-like"/>
    <property type="match status" value="1"/>
</dbReference>
<dbReference type="PANTHER" id="PTHR39159:SF1">
    <property type="entry name" value="UPF0374 PROTEIN YGAC"/>
    <property type="match status" value="1"/>
</dbReference>
<accession>A0A9E6ZV70</accession>
<dbReference type="InterPro" id="IPR035930">
    <property type="entry name" value="FomD-like_sf"/>
</dbReference>
<dbReference type="EMBL" id="CP080467">
    <property type="protein sequence ID" value="UNO49789.1"/>
    <property type="molecule type" value="Genomic_DNA"/>
</dbReference>
<evidence type="ECO:0000256" key="1">
    <source>
        <dbReference type="ARBA" id="ARBA00022801"/>
    </source>
</evidence>
<dbReference type="KEGG" id="aaco:K1I37_04575"/>
<dbReference type="RefSeq" id="WP_021297852.1">
    <property type="nucleotide sequence ID" value="NZ_AURB01000164.1"/>
</dbReference>
<accession>T0BR35</accession>
<dbReference type="AlphaFoldDB" id="T0BR35"/>
<keyword evidence="4" id="KW-1185">Reference proteome</keyword>
<dbReference type="Proteomes" id="UP000829401">
    <property type="component" value="Chromosome"/>
</dbReference>
<keyword evidence="1" id="KW-0378">Hydrolase</keyword>
<dbReference type="Pfam" id="PF04167">
    <property type="entry name" value="DUF402"/>
    <property type="match status" value="1"/>
</dbReference>
<dbReference type="Gene3D" id="2.40.380.10">
    <property type="entry name" value="FomD-like"/>
    <property type="match status" value="1"/>
</dbReference>
<gene>
    <name evidence="3" type="ORF">K1I37_04575</name>
</gene>
<sequence>MNIVSIHADGAPHRRWTGVLPTASPGAYVVPPGALVHEASGGTWASDYPVVAFFWPKVYFQVFMLLKENVTDYYCNMITPALIARDVTYIDLDLDVTVMDGQIDVVDEQEFRARQFAYPAAWRSGAQQASQWLVQQAQAKTGIFHPATGERWRTWLSSVLD</sequence>
<protein>
    <submittedName>
        <fullName evidence="3">DUF402 domain-containing protein</fullName>
    </submittedName>
</protein>
<dbReference type="InterPro" id="IPR007295">
    <property type="entry name" value="DUF402"/>
</dbReference>
<reference evidence="4" key="1">
    <citation type="journal article" date="2022" name="G3 (Bethesda)">
        <title>Unveiling the complete genome sequence of Alicyclobacillus acidoterrestris DSM 3922T, a taint-producing strain.</title>
        <authorList>
            <person name="Leonardo I.C."/>
            <person name="Barreto Crespo M.T."/>
            <person name="Gaspar F.B."/>
        </authorList>
    </citation>
    <scope>NUCLEOTIDE SEQUENCE [LARGE SCALE GENOMIC DNA]</scope>
    <source>
        <strain evidence="4">DSM 3922</strain>
    </source>
</reference>
<evidence type="ECO:0000313" key="4">
    <source>
        <dbReference type="Proteomes" id="UP000829401"/>
    </source>
</evidence>
<dbReference type="OrthoDB" id="1645325at2"/>